<evidence type="ECO:0000313" key="5">
    <source>
        <dbReference type="Proteomes" id="UP000241964"/>
    </source>
</evidence>
<keyword evidence="1" id="KW-0677">Repeat</keyword>
<dbReference type="PROSITE" id="PS50293">
    <property type="entry name" value="TPR_REGION"/>
    <property type="match status" value="1"/>
</dbReference>
<dbReference type="PANTHER" id="PTHR44858:SF1">
    <property type="entry name" value="UDP-N-ACETYLGLUCOSAMINE--PEPTIDE N-ACETYLGLUCOSAMINYLTRANSFERASE SPINDLY-RELATED"/>
    <property type="match status" value="1"/>
</dbReference>
<dbReference type="Gene3D" id="1.25.40.10">
    <property type="entry name" value="Tetratricopeptide repeat domain"/>
    <property type="match status" value="3"/>
</dbReference>
<evidence type="ECO:0000256" key="3">
    <source>
        <dbReference type="PROSITE-ProRule" id="PRU00339"/>
    </source>
</evidence>
<sequence>MLILPDSTCLAQTSGQKSQMEKNIEAARIMIPQKQYEEALTLLSKVIRNNPNNYQAYLLRSQAKYGLQDYLGSMNDAQEILAERFKADSNSIFIAHHNIGTCYNNLGLYEKAITSLNLAKSLNSSDVSVHFSLSYSYMQLQVLDSAIVELDALLKLAPKDKRGYYGKGKVYIMKEKYQEAILEFDKAIDVDPNYVMAYQNRGEAKRLIGDNAGSCSDWQKCVELGLEDIKPYLKMVCQ</sequence>
<dbReference type="PROSITE" id="PS50005">
    <property type="entry name" value="TPR"/>
    <property type="match status" value="1"/>
</dbReference>
<dbReference type="SMART" id="SM00028">
    <property type="entry name" value="TPR"/>
    <property type="match status" value="5"/>
</dbReference>
<name>A0A2P8GJ64_9BACT</name>
<accession>A0A2P8GJ64</accession>
<dbReference type="AlphaFoldDB" id="A0A2P8GJ64"/>
<evidence type="ECO:0000256" key="2">
    <source>
        <dbReference type="ARBA" id="ARBA00022803"/>
    </source>
</evidence>
<dbReference type="InterPro" id="IPR050498">
    <property type="entry name" value="Ycf3"/>
</dbReference>
<dbReference type="Proteomes" id="UP000241964">
    <property type="component" value="Unassembled WGS sequence"/>
</dbReference>
<dbReference type="InterPro" id="IPR011990">
    <property type="entry name" value="TPR-like_helical_dom_sf"/>
</dbReference>
<dbReference type="InterPro" id="IPR019734">
    <property type="entry name" value="TPR_rpt"/>
</dbReference>
<dbReference type="SUPFAM" id="SSF48452">
    <property type="entry name" value="TPR-like"/>
    <property type="match status" value="2"/>
</dbReference>
<comment type="caution">
    <text evidence="4">The sequence shown here is derived from an EMBL/GenBank/DDBJ whole genome shotgun (WGS) entry which is preliminary data.</text>
</comment>
<dbReference type="Pfam" id="PF13414">
    <property type="entry name" value="TPR_11"/>
    <property type="match status" value="1"/>
</dbReference>
<protein>
    <submittedName>
        <fullName evidence="4">Flp pilus assembly protein TadD</fullName>
    </submittedName>
</protein>
<keyword evidence="2 3" id="KW-0802">TPR repeat</keyword>
<gene>
    <name evidence="4" type="ORF">CLV60_101349</name>
</gene>
<keyword evidence="5" id="KW-1185">Reference proteome</keyword>
<evidence type="ECO:0000313" key="4">
    <source>
        <dbReference type="EMBL" id="PSL33980.1"/>
    </source>
</evidence>
<evidence type="ECO:0000256" key="1">
    <source>
        <dbReference type="ARBA" id="ARBA00022737"/>
    </source>
</evidence>
<dbReference type="Pfam" id="PF13181">
    <property type="entry name" value="TPR_8"/>
    <property type="match status" value="1"/>
</dbReference>
<dbReference type="PANTHER" id="PTHR44858">
    <property type="entry name" value="TETRATRICOPEPTIDE REPEAT PROTEIN 6"/>
    <property type="match status" value="1"/>
</dbReference>
<dbReference type="EMBL" id="PYAS01000001">
    <property type="protein sequence ID" value="PSL33980.1"/>
    <property type="molecule type" value="Genomic_DNA"/>
</dbReference>
<dbReference type="Pfam" id="PF13432">
    <property type="entry name" value="TPR_16"/>
    <property type="match status" value="1"/>
</dbReference>
<reference evidence="4 5" key="1">
    <citation type="submission" date="2018-03" db="EMBL/GenBank/DDBJ databases">
        <title>Genomic Encyclopedia of Archaeal and Bacterial Type Strains, Phase II (KMG-II): from individual species to whole genera.</title>
        <authorList>
            <person name="Goeker M."/>
        </authorList>
    </citation>
    <scope>NUCLEOTIDE SEQUENCE [LARGE SCALE GENOMIC DNA]</scope>
    <source>
        <strain evidence="4 5">DSM 29057</strain>
    </source>
</reference>
<organism evidence="4 5">
    <name type="scientific">Dyadobacter jiangsuensis</name>
    <dbReference type="NCBI Taxonomy" id="1591085"/>
    <lineage>
        <taxon>Bacteria</taxon>
        <taxon>Pseudomonadati</taxon>
        <taxon>Bacteroidota</taxon>
        <taxon>Cytophagia</taxon>
        <taxon>Cytophagales</taxon>
        <taxon>Spirosomataceae</taxon>
        <taxon>Dyadobacter</taxon>
    </lineage>
</organism>
<feature type="repeat" description="TPR" evidence="3">
    <location>
        <begin position="161"/>
        <end position="194"/>
    </location>
</feature>
<proteinExistence type="predicted"/>